<dbReference type="Pfam" id="PF12146">
    <property type="entry name" value="Hydrolase_4"/>
    <property type="match status" value="1"/>
</dbReference>
<dbReference type="Proteomes" id="UP001651050">
    <property type="component" value="Unassembled WGS sequence"/>
</dbReference>
<proteinExistence type="predicted"/>
<accession>A0ABT0J216</accession>
<dbReference type="GO" id="GO:0016787">
    <property type="term" value="F:hydrolase activity"/>
    <property type="evidence" value="ECO:0007669"/>
    <property type="project" value="UniProtKB-KW"/>
</dbReference>
<feature type="region of interest" description="Disordered" evidence="1">
    <location>
        <begin position="1"/>
        <end position="25"/>
    </location>
</feature>
<evidence type="ECO:0000313" key="4">
    <source>
        <dbReference type="Proteomes" id="UP001651050"/>
    </source>
</evidence>
<keyword evidence="3" id="KW-0378">Hydrolase</keyword>
<dbReference type="InterPro" id="IPR022742">
    <property type="entry name" value="Hydrolase_4"/>
</dbReference>
<dbReference type="InterPro" id="IPR029058">
    <property type="entry name" value="AB_hydrolase_fold"/>
</dbReference>
<dbReference type="Gene3D" id="3.40.50.1820">
    <property type="entry name" value="alpha/beta hydrolase"/>
    <property type="match status" value="1"/>
</dbReference>
<evidence type="ECO:0000313" key="3">
    <source>
        <dbReference type="EMBL" id="MCK9793532.1"/>
    </source>
</evidence>
<reference evidence="3 4" key="1">
    <citation type="submission" date="2022-02" db="EMBL/GenBank/DDBJ databases">
        <title>The car tank lid bacteriome: a reservoir of bacteria with potential in bioremediation of fuel.</title>
        <authorList>
            <person name="Vidal-Verdu A."/>
            <person name="Gomez-Martinez D."/>
            <person name="Latorre-Perez A."/>
            <person name="Pereto J."/>
            <person name="Porcar M."/>
        </authorList>
    </citation>
    <scope>NUCLEOTIDE SEQUENCE [LARGE SCALE GENOMIC DNA]</scope>
    <source>
        <strain evidence="3 4">4D.3</strain>
    </source>
</reference>
<organism evidence="3 4">
    <name type="scientific">Isoptericola peretonis</name>
    <dbReference type="NCBI Taxonomy" id="2918523"/>
    <lineage>
        <taxon>Bacteria</taxon>
        <taxon>Bacillati</taxon>
        <taxon>Actinomycetota</taxon>
        <taxon>Actinomycetes</taxon>
        <taxon>Micrococcales</taxon>
        <taxon>Promicromonosporaceae</taxon>
        <taxon>Isoptericola</taxon>
    </lineage>
</organism>
<keyword evidence="4" id="KW-1185">Reference proteome</keyword>
<dbReference type="EMBL" id="JALQCY010000002">
    <property type="protein sequence ID" value="MCK9793532.1"/>
    <property type="molecule type" value="Genomic_DNA"/>
</dbReference>
<gene>
    <name evidence="3" type="ORF">M1843_07230</name>
</gene>
<comment type="caution">
    <text evidence="3">The sequence shown here is derived from an EMBL/GenBank/DDBJ whole genome shotgun (WGS) entry which is preliminary data.</text>
</comment>
<name>A0ABT0J216_9MICO</name>
<dbReference type="RefSeq" id="WP_416343378.1">
    <property type="nucleotide sequence ID" value="NZ_JALQCY010000002.1"/>
</dbReference>
<protein>
    <submittedName>
        <fullName evidence="3">Alpha/beta hydrolase</fullName>
    </submittedName>
</protein>
<dbReference type="SUPFAM" id="SSF53474">
    <property type="entry name" value="alpha/beta-Hydrolases"/>
    <property type="match status" value="1"/>
</dbReference>
<feature type="domain" description="Serine aminopeptidase S33" evidence="2">
    <location>
        <begin position="52"/>
        <end position="268"/>
    </location>
</feature>
<evidence type="ECO:0000259" key="2">
    <source>
        <dbReference type="Pfam" id="PF12146"/>
    </source>
</evidence>
<sequence>MHASAPDPSATEPPAPAGAPEGWGTDRLLGEEFEERTLGPATLVRARARPGSPRAVVLHVHGYNDYFFQSHLARAVVAAGHAFYAVDLRRSGRSLLRDDGARPTGHPLPAHYVTSMREAGSDLSAAARAVRDLEPGLPLVVHAHSTGGLGATLWAHAVRDHPRDGPDLLALDSPFFSLDGSWLQRAGRARLLEVLGRRRPLAVMSAHPSVYATHQHASHGGRWEFDTALKRLEGLPARAGWLRAVCRAQARLARGLAVPVPVLVAHSDTSGPDRPGNPRLDAQDTVLDVARIAALSPRVGRDVRPLVVPGGVHDLALSADGPRAAYLEGVLTWVAERLPDVRPRPEEARA</sequence>
<evidence type="ECO:0000256" key="1">
    <source>
        <dbReference type="SAM" id="MobiDB-lite"/>
    </source>
</evidence>